<keyword evidence="1" id="KW-0004">4Fe-4S</keyword>
<comment type="caution">
    <text evidence="6">The sequence shown here is derived from an EMBL/GenBank/DDBJ whole genome shotgun (WGS) entry which is preliminary data.</text>
</comment>
<name>A0A7C5KE22_9BACT</name>
<feature type="domain" description="4Fe-4S ferredoxin-type" evidence="5">
    <location>
        <begin position="91"/>
        <end position="120"/>
    </location>
</feature>
<dbReference type="GO" id="GO:0051539">
    <property type="term" value="F:4 iron, 4 sulfur cluster binding"/>
    <property type="evidence" value="ECO:0007669"/>
    <property type="project" value="UniProtKB-KW"/>
</dbReference>
<evidence type="ECO:0000256" key="3">
    <source>
        <dbReference type="ARBA" id="ARBA00023004"/>
    </source>
</evidence>
<evidence type="ECO:0000256" key="1">
    <source>
        <dbReference type="ARBA" id="ARBA00022485"/>
    </source>
</evidence>
<sequence length="121" mass="13216">MRGRMCGNRRGGHHKSRFLGCFYKKNLGNAADVAILDSGFEILKPDLDETISDDHKELKKLKVAKVDPVLCKGCEICLRFCKKGAISIVDGKAFVDEVKCVGCGACARGCKNSAIKLVNRL</sequence>
<dbReference type="AlphaFoldDB" id="A0A7C5KE22"/>
<keyword evidence="3" id="KW-0408">Iron</keyword>
<accession>A0A7C5KE22</accession>
<dbReference type="PANTHER" id="PTHR24960:SF79">
    <property type="entry name" value="PHOTOSYSTEM I IRON-SULFUR CENTER"/>
    <property type="match status" value="1"/>
</dbReference>
<dbReference type="SUPFAM" id="SSF54862">
    <property type="entry name" value="4Fe-4S ferredoxins"/>
    <property type="match status" value="1"/>
</dbReference>
<dbReference type="PANTHER" id="PTHR24960">
    <property type="entry name" value="PHOTOSYSTEM I IRON-SULFUR CENTER-RELATED"/>
    <property type="match status" value="1"/>
</dbReference>
<keyword evidence="2" id="KW-0479">Metal-binding</keyword>
<dbReference type="EMBL" id="DRUY01000173">
    <property type="protein sequence ID" value="HHI65903.1"/>
    <property type="molecule type" value="Genomic_DNA"/>
</dbReference>
<organism evidence="6">
    <name type="scientific">Thermodesulfobium narugense</name>
    <dbReference type="NCBI Taxonomy" id="184064"/>
    <lineage>
        <taxon>Bacteria</taxon>
        <taxon>Pseudomonadati</taxon>
        <taxon>Thermodesulfobiota</taxon>
        <taxon>Thermodesulfobiia</taxon>
        <taxon>Thermodesulfobiales</taxon>
        <taxon>Thermodesulfobiaceae</taxon>
        <taxon>Thermodesulfobium</taxon>
    </lineage>
</organism>
<evidence type="ECO:0000259" key="5">
    <source>
        <dbReference type="PROSITE" id="PS51379"/>
    </source>
</evidence>
<reference evidence="6" key="1">
    <citation type="journal article" date="2020" name="mSystems">
        <title>Genome- and Community-Level Interaction Insights into Carbon Utilization and Element Cycling Functions of Hydrothermarchaeota in Hydrothermal Sediment.</title>
        <authorList>
            <person name="Zhou Z."/>
            <person name="Liu Y."/>
            <person name="Xu W."/>
            <person name="Pan J."/>
            <person name="Luo Z.H."/>
            <person name="Li M."/>
        </authorList>
    </citation>
    <scope>NUCLEOTIDE SEQUENCE [LARGE SCALE GENOMIC DNA]</scope>
    <source>
        <strain evidence="6">SpSt-1019</strain>
    </source>
</reference>
<keyword evidence="4" id="KW-0411">Iron-sulfur</keyword>
<dbReference type="Pfam" id="PF00037">
    <property type="entry name" value="Fer4"/>
    <property type="match status" value="1"/>
</dbReference>
<gene>
    <name evidence="6" type="ORF">ENL70_05085</name>
</gene>
<dbReference type="InterPro" id="IPR050157">
    <property type="entry name" value="PSI_iron-sulfur_center"/>
</dbReference>
<proteinExistence type="predicted"/>
<feature type="domain" description="4Fe-4S ferredoxin-type" evidence="5">
    <location>
        <begin position="62"/>
        <end position="90"/>
    </location>
</feature>
<dbReference type="PROSITE" id="PS51379">
    <property type="entry name" value="4FE4S_FER_2"/>
    <property type="match status" value="2"/>
</dbReference>
<dbReference type="InterPro" id="IPR017896">
    <property type="entry name" value="4Fe4S_Fe-S-bd"/>
</dbReference>
<dbReference type="Gene3D" id="3.30.70.20">
    <property type="match status" value="1"/>
</dbReference>
<evidence type="ECO:0000256" key="2">
    <source>
        <dbReference type="ARBA" id="ARBA00022723"/>
    </source>
</evidence>
<dbReference type="GO" id="GO:0046872">
    <property type="term" value="F:metal ion binding"/>
    <property type="evidence" value="ECO:0007669"/>
    <property type="project" value="UniProtKB-KW"/>
</dbReference>
<protein>
    <recommendedName>
        <fullName evidence="5">4Fe-4S ferredoxin-type domain-containing protein</fullName>
    </recommendedName>
</protein>
<evidence type="ECO:0000256" key="4">
    <source>
        <dbReference type="ARBA" id="ARBA00023014"/>
    </source>
</evidence>
<evidence type="ECO:0000313" key="6">
    <source>
        <dbReference type="EMBL" id="HHI65903.1"/>
    </source>
</evidence>